<name>M1LRV2_9PROT</name>
<dbReference type="eggNOG" id="COG2890">
    <property type="taxonomic scope" value="Bacteria"/>
</dbReference>
<dbReference type="KEGG" id="kon:CONE_0454"/>
<dbReference type="Proteomes" id="UP000011541">
    <property type="component" value="Chromosome"/>
</dbReference>
<dbReference type="GO" id="GO:0009007">
    <property type="term" value="F:site-specific DNA-methyltransferase (adenine-specific) activity"/>
    <property type="evidence" value="ECO:0007669"/>
    <property type="project" value="UniProtKB-EC"/>
</dbReference>
<evidence type="ECO:0000256" key="1">
    <source>
        <dbReference type="ARBA" id="ARBA00022603"/>
    </source>
</evidence>
<dbReference type="OrthoDB" id="9800643at2"/>
<dbReference type="NCBIfam" id="TIGR00536">
    <property type="entry name" value="hemK_fam"/>
    <property type="match status" value="1"/>
</dbReference>
<keyword evidence="3" id="KW-0949">S-adenosyl-L-methionine</keyword>
<dbReference type="STRING" id="1208920.CONE_0454"/>
<dbReference type="PATRIC" id="fig|1208920.3.peg.224"/>
<dbReference type="GO" id="GO:0032259">
    <property type="term" value="P:methylation"/>
    <property type="evidence" value="ECO:0007669"/>
    <property type="project" value="UniProtKB-KW"/>
</dbReference>
<gene>
    <name evidence="5" type="ORF">CONE_0454</name>
</gene>
<evidence type="ECO:0000313" key="6">
    <source>
        <dbReference type="Proteomes" id="UP000011541"/>
    </source>
</evidence>
<dbReference type="PANTHER" id="PTHR47806:SF1">
    <property type="entry name" value="RIBOSOMAL PROTEIN UL3 GLUTAMINE METHYLTRANSFERASE"/>
    <property type="match status" value="1"/>
</dbReference>
<accession>M1LRV2</accession>
<reference evidence="5 6" key="1">
    <citation type="journal article" date="2013" name="Genome Biol. Evol.">
        <title>Genome evolution and phylogenomic analysis of candidatus kinetoplastibacterium, the betaproteobacterial endosymbionts of strigomonas and angomonas.</title>
        <authorList>
            <person name="Alves J.M."/>
            <person name="Serrano M.G."/>
            <person name="Maia da Silva F."/>
            <person name="Voegtly L.J."/>
            <person name="Matveyev A.V."/>
            <person name="Teixeira M.M."/>
            <person name="Camargo E.P."/>
            <person name="Buck G.A."/>
        </authorList>
    </citation>
    <scope>NUCLEOTIDE SEQUENCE [LARGE SCALE GENOMIC DNA]</scope>
    <source>
        <strain evidence="5 6">TCC290E</strain>
    </source>
</reference>
<dbReference type="InterPro" id="IPR007848">
    <property type="entry name" value="Small_mtfrase_dom"/>
</dbReference>
<dbReference type="Gene3D" id="3.40.50.150">
    <property type="entry name" value="Vaccinia Virus protein VP39"/>
    <property type="match status" value="1"/>
</dbReference>
<evidence type="ECO:0000313" key="5">
    <source>
        <dbReference type="EMBL" id="AGF48242.1"/>
    </source>
</evidence>
<dbReference type="EC" id="2.1.1.72" evidence="5"/>
<proteinExistence type="predicted"/>
<dbReference type="PROSITE" id="PS00092">
    <property type="entry name" value="N6_MTASE"/>
    <property type="match status" value="1"/>
</dbReference>
<dbReference type="Gene3D" id="1.10.8.10">
    <property type="entry name" value="DNA helicase RuvA subunit, C-terminal domain"/>
    <property type="match status" value="1"/>
</dbReference>
<organism evidence="5 6">
    <name type="scientific">Candidatus Kinetoplastidibacterium stringomonadis TCC290E</name>
    <dbReference type="NCBI Taxonomy" id="1208920"/>
    <lineage>
        <taxon>Bacteria</taxon>
        <taxon>Pseudomonadati</taxon>
        <taxon>Pseudomonadota</taxon>
        <taxon>Betaproteobacteria</taxon>
        <taxon>Candidatus Kinetoplastidibacterium</taxon>
    </lineage>
</organism>
<dbReference type="InterPro" id="IPR002052">
    <property type="entry name" value="DNA_methylase_N6_adenine_CS"/>
</dbReference>
<keyword evidence="1 5" id="KW-0489">Methyltransferase</keyword>
<dbReference type="SUPFAM" id="SSF53335">
    <property type="entry name" value="S-adenosyl-L-methionine-dependent methyltransferases"/>
    <property type="match status" value="1"/>
</dbReference>
<dbReference type="GO" id="GO:0003676">
    <property type="term" value="F:nucleic acid binding"/>
    <property type="evidence" value="ECO:0007669"/>
    <property type="project" value="InterPro"/>
</dbReference>
<dbReference type="AlphaFoldDB" id="M1LRV2"/>
<protein>
    <submittedName>
        <fullName evidence="5">Putative adenine-specific DNA-methyltransferase</fullName>
        <ecNumber evidence="5">2.1.1.72</ecNumber>
    </submittedName>
</protein>
<dbReference type="PIRSF" id="PIRSF037167">
    <property type="entry name" value="Mtase_YfcB_prd"/>
    <property type="match status" value="1"/>
</dbReference>
<keyword evidence="6" id="KW-1185">Reference proteome</keyword>
<dbReference type="InterPro" id="IPR029063">
    <property type="entry name" value="SAM-dependent_MTases_sf"/>
</dbReference>
<dbReference type="HOGENOM" id="CLU_018398_5_1_4"/>
<dbReference type="InterPro" id="IPR004556">
    <property type="entry name" value="HemK-like"/>
</dbReference>
<evidence type="ECO:0000259" key="4">
    <source>
        <dbReference type="Pfam" id="PF05175"/>
    </source>
</evidence>
<feature type="domain" description="Methyltransferase small" evidence="4">
    <location>
        <begin position="133"/>
        <end position="214"/>
    </location>
</feature>
<dbReference type="EMBL" id="CP003805">
    <property type="protein sequence ID" value="AGF48242.1"/>
    <property type="molecule type" value="Genomic_DNA"/>
</dbReference>
<keyword evidence="2 5" id="KW-0808">Transferase</keyword>
<dbReference type="NCBIfam" id="TIGR03533">
    <property type="entry name" value="L3_gln_methyl"/>
    <property type="match status" value="1"/>
</dbReference>
<dbReference type="PANTHER" id="PTHR47806">
    <property type="entry name" value="50S RIBOSOMAL PROTEIN L3 GLUTAMINE METHYLTRANSFERASE"/>
    <property type="match status" value="1"/>
</dbReference>
<dbReference type="GO" id="GO:0036009">
    <property type="term" value="F:protein-glutamine N-methyltransferase activity"/>
    <property type="evidence" value="ECO:0007669"/>
    <property type="project" value="InterPro"/>
</dbReference>
<dbReference type="Pfam" id="PF05175">
    <property type="entry name" value="MTS"/>
    <property type="match status" value="1"/>
</dbReference>
<evidence type="ECO:0000256" key="2">
    <source>
        <dbReference type="ARBA" id="ARBA00022679"/>
    </source>
</evidence>
<dbReference type="RefSeq" id="WP_015396929.1">
    <property type="nucleotide sequence ID" value="NC_020299.1"/>
</dbReference>
<dbReference type="GO" id="GO:0005829">
    <property type="term" value="C:cytosol"/>
    <property type="evidence" value="ECO:0007669"/>
    <property type="project" value="TreeGrafter"/>
</dbReference>
<dbReference type="InterPro" id="IPR017127">
    <property type="entry name" value="Ribosome_uL3_MTase"/>
</dbReference>
<evidence type="ECO:0000256" key="3">
    <source>
        <dbReference type="ARBA" id="ARBA00022691"/>
    </source>
</evidence>
<sequence length="298" mass="34150">MINYSCINQLKTLKDIIRYTTTIFNESDIFFGHGSDNAYDEAVYLILHALNLPDDNLDMFLDANITKNEIRKILYLINKRVTLRIPISYLTEESLLQGYKFYIDKNVIVPRSPISELIQNCLYPWVKNPESITSILDLCTGSGCLAILSALAFQESMLTATDISVEALKIAKKNINYYNLQNRITTINSNLFDDIPIHQYDIIICNPPYVNTQSLNKLPKEYLHEPMIALDGGNDGMDIIKKILKNVKNFLKKEGILVLEIGNEYNNFVKNFQNINPTWVTTINTEKSIMLLNQEQIP</sequence>
<dbReference type="CDD" id="cd02440">
    <property type="entry name" value="AdoMet_MTases"/>
    <property type="match status" value="1"/>
</dbReference>